<dbReference type="RefSeq" id="WP_188743065.1">
    <property type="nucleotide sequence ID" value="NZ_BAABFW010000001.1"/>
</dbReference>
<protein>
    <submittedName>
        <fullName evidence="1">Uncharacterized protein</fullName>
    </submittedName>
</protein>
<reference evidence="1" key="2">
    <citation type="submission" date="2020-09" db="EMBL/GenBank/DDBJ databases">
        <authorList>
            <person name="Sun Q."/>
            <person name="Zhou Y."/>
        </authorList>
    </citation>
    <scope>NUCLEOTIDE SEQUENCE</scope>
    <source>
        <strain evidence="1">CGMCC 1.8984</strain>
    </source>
</reference>
<sequence>MSATTLARPRESFPARVPGLTITPVAASLWRVSRPGGAVLGHIERHELGGLERWSARRLMSGGIRSMPLGEFWSASDAAECFR</sequence>
<keyword evidence="2" id="KW-1185">Reference proteome</keyword>
<reference evidence="1" key="1">
    <citation type="journal article" date="2014" name="Int. J. Syst. Evol. Microbiol.">
        <title>Complete genome sequence of Corynebacterium casei LMG S-19264T (=DSM 44701T), isolated from a smear-ripened cheese.</title>
        <authorList>
            <consortium name="US DOE Joint Genome Institute (JGI-PGF)"/>
            <person name="Walter F."/>
            <person name="Albersmeier A."/>
            <person name="Kalinowski J."/>
            <person name="Ruckert C."/>
        </authorList>
    </citation>
    <scope>NUCLEOTIDE SEQUENCE</scope>
    <source>
        <strain evidence="1">CGMCC 1.8984</strain>
    </source>
</reference>
<evidence type="ECO:0000313" key="1">
    <source>
        <dbReference type="EMBL" id="GGJ79732.1"/>
    </source>
</evidence>
<dbReference type="AlphaFoldDB" id="A0A917PI63"/>
<comment type="caution">
    <text evidence="1">The sequence shown here is derived from an EMBL/GenBank/DDBJ whole genome shotgun (WGS) entry which is preliminary data.</text>
</comment>
<proteinExistence type="predicted"/>
<dbReference type="Proteomes" id="UP000636956">
    <property type="component" value="Unassembled WGS sequence"/>
</dbReference>
<accession>A0A917PI63</accession>
<name>A0A917PI63_9MICO</name>
<evidence type="ECO:0000313" key="2">
    <source>
        <dbReference type="Proteomes" id="UP000636956"/>
    </source>
</evidence>
<organism evidence="1 2">
    <name type="scientific">Agromyces bauzanensis</name>
    <dbReference type="NCBI Taxonomy" id="1308924"/>
    <lineage>
        <taxon>Bacteria</taxon>
        <taxon>Bacillati</taxon>
        <taxon>Actinomycetota</taxon>
        <taxon>Actinomycetes</taxon>
        <taxon>Micrococcales</taxon>
        <taxon>Microbacteriaceae</taxon>
        <taxon>Agromyces</taxon>
    </lineage>
</organism>
<gene>
    <name evidence="1" type="ORF">GCM10011372_17690</name>
</gene>
<dbReference type="EMBL" id="BMMD01000008">
    <property type="protein sequence ID" value="GGJ79732.1"/>
    <property type="molecule type" value="Genomic_DNA"/>
</dbReference>